<keyword evidence="2" id="KW-1185">Reference proteome</keyword>
<dbReference type="InParanoid" id="A0A6P8ZS74"/>
<dbReference type="Gene3D" id="1.20.140.150">
    <property type="match status" value="1"/>
</dbReference>
<gene>
    <name evidence="3" type="primary">LOC117649405</name>
</gene>
<dbReference type="RefSeq" id="XP_034248069.1">
    <property type="nucleotide sequence ID" value="XM_034392178.1"/>
</dbReference>
<keyword evidence="1" id="KW-1133">Transmembrane helix</keyword>
<feature type="transmembrane region" description="Helical" evidence="1">
    <location>
        <begin position="53"/>
        <end position="77"/>
    </location>
</feature>
<dbReference type="AlphaFoldDB" id="A0A6P8ZS74"/>
<dbReference type="OrthoDB" id="6419888at2759"/>
<dbReference type="Proteomes" id="UP000515158">
    <property type="component" value="Unplaced"/>
</dbReference>
<feature type="transmembrane region" description="Helical" evidence="1">
    <location>
        <begin position="174"/>
        <end position="192"/>
    </location>
</feature>
<accession>A0A6P8ZS74</accession>
<proteinExistence type="predicted"/>
<protein>
    <submittedName>
        <fullName evidence="3">Uncharacterized protein LOC117649405</fullName>
    </submittedName>
</protein>
<dbReference type="KEGG" id="tpal:117649405"/>
<feature type="transmembrane region" description="Helical" evidence="1">
    <location>
        <begin position="83"/>
        <end position="105"/>
    </location>
</feature>
<dbReference type="GeneID" id="117649405"/>
<sequence length="202" mass="21115">MKSGIWTLCAAVSDEQHASLRDAGLAQPTCVNYLSASRTQDGRPTWQHRMQNLSISCALVCLIILGSSALVGAFGVFAHQASAVLVTGVLYFLAATFALFTLTIIHFKRAQSPAALGRGALVVDGVLPGEGPLPVVQGTGIVVRAPVGPTLPPPPLWAPFMAARRVETAWSLQLGWGGVAGALITAVLWLTLSRAMRGAPPP</sequence>
<name>A0A6P8ZS74_THRPL</name>
<keyword evidence="1" id="KW-0472">Membrane</keyword>
<organism evidence="3">
    <name type="scientific">Thrips palmi</name>
    <name type="common">Melon thrips</name>
    <dbReference type="NCBI Taxonomy" id="161013"/>
    <lineage>
        <taxon>Eukaryota</taxon>
        <taxon>Metazoa</taxon>
        <taxon>Ecdysozoa</taxon>
        <taxon>Arthropoda</taxon>
        <taxon>Hexapoda</taxon>
        <taxon>Insecta</taxon>
        <taxon>Pterygota</taxon>
        <taxon>Neoptera</taxon>
        <taxon>Paraneoptera</taxon>
        <taxon>Thysanoptera</taxon>
        <taxon>Terebrantia</taxon>
        <taxon>Thripoidea</taxon>
        <taxon>Thripidae</taxon>
        <taxon>Thrips</taxon>
    </lineage>
</organism>
<evidence type="ECO:0000313" key="3">
    <source>
        <dbReference type="RefSeq" id="XP_034248069.1"/>
    </source>
</evidence>
<evidence type="ECO:0000256" key="1">
    <source>
        <dbReference type="SAM" id="Phobius"/>
    </source>
</evidence>
<reference evidence="3" key="1">
    <citation type="submission" date="2025-08" db="UniProtKB">
        <authorList>
            <consortium name="RefSeq"/>
        </authorList>
    </citation>
    <scope>IDENTIFICATION</scope>
    <source>
        <tissue evidence="3">Total insect</tissue>
    </source>
</reference>
<evidence type="ECO:0000313" key="2">
    <source>
        <dbReference type="Proteomes" id="UP000515158"/>
    </source>
</evidence>
<keyword evidence="1" id="KW-0812">Transmembrane</keyword>